<dbReference type="CDD" id="cd23432">
    <property type="entry name" value="beta-trefoil_Ricin_EndoBetaGal-like"/>
    <property type="match status" value="1"/>
</dbReference>
<name>A0A402D627_9BACT</name>
<accession>A0A402D627</accession>
<dbReference type="OrthoDB" id="901313at2"/>
<dbReference type="EMBL" id="AP025739">
    <property type="protein sequence ID" value="BDI32485.1"/>
    <property type="molecule type" value="Genomic_DNA"/>
</dbReference>
<dbReference type="InterPro" id="IPR035992">
    <property type="entry name" value="Ricin_B-like_lectins"/>
</dbReference>
<dbReference type="AlphaFoldDB" id="A0A402D627"/>
<sequence length="537" mass="58153">MKKAIRLIAVIAILGFTGGAVSAQTLTITDSNYGNGVFSGTYVGTNSQPAITIATSKPVTIINSVVSGPGDLIYSYYASNPNITIMNTLGTGTYPGGTGQYKGRFVKIDGPEGVTIEHCTLESTGGIYLDDYKGDTSANQTIRIRYNKVHNIDGRKTDGNGGYRNGNTNNDFFRAQFVQLNHIGNNGPVNGIEIAWNEVVNDPYNSRVEDNINIGGGGSGTSGSPMQIHDNYIQGAYPALPGAQYQQTFSGGGILLSDGGGGGASWVQAHDNIVVGTTNYGVQINGGSNCAYWNNRIVASGFLPSGEKIWAMNRGGILDQGNNNIAHQPGNVNVGNVIGWVWPAGTINNGGSTGARGDAYFPENPDDYNHQTWWTPNDGAHPTISDEANEYNGWTQRLNNNNVFVGALSGYIVVRNRWTNNLINTDSGFTCSNVGTNYWDAQWAFEMTTDGYYKLRNREQGPAGPTNSYINTENGFQCTGIVSDWWSAQWSIERTSDGYFRLKNRWQGTYINTESGFQCTNIQPGWWSAMWSFQAGS</sequence>
<dbReference type="RefSeq" id="WP_125206374.1">
    <property type="nucleotide sequence ID" value="NZ_AP025739.1"/>
</dbReference>
<keyword evidence="2" id="KW-1185">Reference proteome</keyword>
<evidence type="ECO:0000313" key="1">
    <source>
        <dbReference type="EMBL" id="BDI32485.1"/>
    </source>
</evidence>
<dbReference type="Gene3D" id="2.80.10.50">
    <property type="match status" value="1"/>
</dbReference>
<dbReference type="InterPro" id="IPR011050">
    <property type="entry name" value="Pectin_lyase_fold/virulence"/>
</dbReference>
<dbReference type="KEGG" id="ccot:CCAX7_45360"/>
<dbReference type="Proteomes" id="UP000287394">
    <property type="component" value="Chromosome"/>
</dbReference>
<evidence type="ECO:0000313" key="2">
    <source>
        <dbReference type="Proteomes" id="UP000287394"/>
    </source>
</evidence>
<dbReference type="SUPFAM" id="SSF51126">
    <property type="entry name" value="Pectin lyase-like"/>
    <property type="match status" value="1"/>
</dbReference>
<protein>
    <submittedName>
        <fullName evidence="1">Uncharacterized protein</fullName>
    </submittedName>
</protein>
<proteinExistence type="predicted"/>
<reference evidence="1 2" key="1">
    <citation type="journal article" date="2019" name="Int. J. Syst. Evol. Microbiol.">
        <title>Capsulimonas corticalis gen. nov., sp. nov., an aerobic capsulated bacterium, of a novel bacterial order, Capsulimonadales ord. nov., of the class Armatimonadia of the phylum Armatimonadetes.</title>
        <authorList>
            <person name="Li J."/>
            <person name="Kudo C."/>
            <person name="Tonouchi A."/>
        </authorList>
    </citation>
    <scope>NUCLEOTIDE SEQUENCE [LARGE SCALE GENOMIC DNA]</scope>
    <source>
        <strain evidence="1 2">AX-7</strain>
    </source>
</reference>
<organism evidence="1 2">
    <name type="scientific">Capsulimonas corticalis</name>
    <dbReference type="NCBI Taxonomy" id="2219043"/>
    <lineage>
        <taxon>Bacteria</taxon>
        <taxon>Bacillati</taxon>
        <taxon>Armatimonadota</taxon>
        <taxon>Armatimonadia</taxon>
        <taxon>Capsulimonadales</taxon>
        <taxon>Capsulimonadaceae</taxon>
        <taxon>Capsulimonas</taxon>
    </lineage>
</organism>
<dbReference type="SUPFAM" id="SSF50370">
    <property type="entry name" value="Ricin B-like lectins"/>
    <property type="match status" value="1"/>
</dbReference>
<gene>
    <name evidence="1" type="ORF">CCAX7_45360</name>
</gene>